<evidence type="ECO:0000313" key="2">
    <source>
        <dbReference type="EnsemblPlants" id="TuG1812G0200005413.01.T01.cds256129"/>
    </source>
</evidence>
<feature type="compositionally biased region" description="Polar residues" evidence="1">
    <location>
        <begin position="1"/>
        <end position="12"/>
    </location>
</feature>
<organism evidence="2 3">
    <name type="scientific">Triticum urartu</name>
    <name type="common">Red wild einkorn</name>
    <name type="synonym">Crithodium urartu</name>
    <dbReference type="NCBI Taxonomy" id="4572"/>
    <lineage>
        <taxon>Eukaryota</taxon>
        <taxon>Viridiplantae</taxon>
        <taxon>Streptophyta</taxon>
        <taxon>Embryophyta</taxon>
        <taxon>Tracheophyta</taxon>
        <taxon>Spermatophyta</taxon>
        <taxon>Magnoliopsida</taxon>
        <taxon>Liliopsida</taxon>
        <taxon>Poales</taxon>
        <taxon>Poaceae</taxon>
        <taxon>BOP clade</taxon>
        <taxon>Pooideae</taxon>
        <taxon>Triticodae</taxon>
        <taxon>Triticeae</taxon>
        <taxon>Triticinae</taxon>
        <taxon>Triticum</taxon>
    </lineage>
</organism>
<feature type="region of interest" description="Disordered" evidence="1">
    <location>
        <begin position="1"/>
        <end position="95"/>
    </location>
</feature>
<reference evidence="2" key="3">
    <citation type="submission" date="2022-06" db="UniProtKB">
        <authorList>
            <consortium name="EnsemblPlants"/>
        </authorList>
    </citation>
    <scope>IDENTIFICATION</scope>
</reference>
<feature type="compositionally biased region" description="Low complexity" evidence="1">
    <location>
        <begin position="27"/>
        <end position="39"/>
    </location>
</feature>
<reference evidence="3" key="1">
    <citation type="journal article" date="2013" name="Nature">
        <title>Draft genome of the wheat A-genome progenitor Triticum urartu.</title>
        <authorList>
            <person name="Ling H.Q."/>
            <person name="Zhao S."/>
            <person name="Liu D."/>
            <person name="Wang J."/>
            <person name="Sun H."/>
            <person name="Zhang C."/>
            <person name="Fan H."/>
            <person name="Li D."/>
            <person name="Dong L."/>
            <person name="Tao Y."/>
            <person name="Gao C."/>
            <person name="Wu H."/>
            <person name="Li Y."/>
            <person name="Cui Y."/>
            <person name="Guo X."/>
            <person name="Zheng S."/>
            <person name="Wang B."/>
            <person name="Yu K."/>
            <person name="Liang Q."/>
            <person name="Yang W."/>
            <person name="Lou X."/>
            <person name="Chen J."/>
            <person name="Feng M."/>
            <person name="Jian J."/>
            <person name="Zhang X."/>
            <person name="Luo G."/>
            <person name="Jiang Y."/>
            <person name="Liu J."/>
            <person name="Wang Z."/>
            <person name="Sha Y."/>
            <person name="Zhang B."/>
            <person name="Wu H."/>
            <person name="Tang D."/>
            <person name="Shen Q."/>
            <person name="Xue P."/>
            <person name="Zou S."/>
            <person name="Wang X."/>
            <person name="Liu X."/>
            <person name="Wang F."/>
            <person name="Yang Y."/>
            <person name="An X."/>
            <person name="Dong Z."/>
            <person name="Zhang K."/>
            <person name="Zhang X."/>
            <person name="Luo M.C."/>
            <person name="Dvorak J."/>
            <person name="Tong Y."/>
            <person name="Wang J."/>
            <person name="Yang H."/>
            <person name="Li Z."/>
            <person name="Wang D."/>
            <person name="Zhang A."/>
            <person name="Wang J."/>
        </authorList>
    </citation>
    <scope>NUCLEOTIDE SEQUENCE</scope>
    <source>
        <strain evidence="3">cv. G1812</strain>
    </source>
</reference>
<evidence type="ECO:0000313" key="3">
    <source>
        <dbReference type="Proteomes" id="UP000015106"/>
    </source>
</evidence>
<accession>A0A8R7TNR3</accession>
<protein>
    <submittedName>
        <fullName evidence="2">Uncharacterized protein</fullName>
    </submittedName>
</protein>
<dbReference type="Gramene" id="TuG1812G0200005413.01.T01">
    <property type="protein sequence ID" value="TuG1812G0200005413.01.T01.cds256129"/>
    <property type="gene ID" value="TuG1812G0200005413.01"/>
</dbReference>
<evidence type="ECO:0000256" key="1">
    <source>
        <dbReference type="SAM" id="MobiDB-lite"/>
    </source>
</evidence>
<keyword evidence="3" id="KW-1185">Reference proteome</keyword>
<name>A0A8R7TNR3_TRIUA</name>
<dbReference type="AlphaFoldDB" id="A0A8R7TNR3"/>
<dbReference type="EnsemblPlants" id="TuG1812G0200005413.01.T01">
    <property type="protein sequence ID" value="TuG1812G0200005413.01.T01.cds256129"/>
    <property type="gene ID" value="TuG1812G0200005413.01"/>
</dbReference>
<dbReference type="Proteomes" id="UP000015106">
    <property type="component" value="Chromosome 2"/>
</dbReference>
<feature type="compositionally biased region" description="Polar residues" evidence="1">
    <location>
        <begin position="53"/>
        <end position="77"/>
    </location>
</feature>
<proteinExistence type="predicted"/>
<reference evidence="2" key="2">
    <citation type="submission" date="2018-03" db="EMBL/GenBank/DDBJ databases">
        <title>The Triticum urartu genome reveals the dynamic nature of wheat genome evolution.</title>
        <authorList>
            <person name="Ling H."/>
            <person name="Ma B."/>
            <person name="Shi X."/>
            <person name="Liu H."/>
            <person name="Dong L."/>
            <person name="Sun H."/>
            <person name="Cao Y."/>
            <person name="Gao Q."/>
            <person name="Zheng S."/>
            <person name="Li Y."/>
            <person name="Yu Y."/>
            <person name="Du H."/>
            <person name="Qi M."/>
            <person name="Li Y."/>
            <person name="Yu H."/>
            <person name="Cui Y."/>
            <person name="Wang N."/>
            <person name="Chen C."/>
            <person name="Wu H."/>
            <person name="Zhao Y."/>
            <person name="Zhang J."/>
            <person name="Li Y."/>
            <person name="Zhou W."/>
            <person name="Zhang B."/>
            <person name="Hu W."/>
            <person name="Eijk M."/>
            <person name="Tang J."/>
            <person name="Witsenboer H."/>
            <person name="Zhao S."/>
            <person name="Li Z."/>
            <person name="Zhang A."/>
            <person name="Wang D."/>
            <person name="Liang C."/>
        </authorList>
    </citation>
    <scope>NUCLEOTIDE SEQUENCE [LARGE SCALE GENOMIC DNA]</scope>
    <source>
        <strain evidence="2">cv. G1812</strain>
    </source>
</reference>
<sequence>MAASATGWSSAVTEGRAGASPQPTAPLESSTRTATLATSSRREEAMFKGVASGTLSGRASAAATSTEKVSLSASKPNASIGCCSVGRDGDGDGDSEMVRRRLARRREWSGSARE</sequence>